<dbReference type="GO" id="GO:0002181">
    <property type="term" value="P:cytoplasmic translation"/>
    <property type="evidence" value="ECO:0007669"/>
    <property type="project" value="TreeGrafter"/>
</dbReference>
<keyword evidence="1 4" id="KW-0689">Ribosomal protein</keyword>
<accession>T1BV18</accession>
<dbReference type="InterPro" id="IPR036789">
    <property type="entry name" value="Ribosomal_uL6-like_a/b-dom_sf"/>
</dbReference>
<gene>
    <name evidence="4" type="ORF">B1A_11295</name>
</gene>
<dbReference type="Gene3D" id="3.90.930.12">
    <property type="entry name" value="Ribosomal protein L6, alpha-beta domain"/>
    <property type="match status" value="1"/>
</dbReference>
<dbReference type="PANTHER" id="PTHR11655">
    <property type="entry name" value="60S/50S RIBOSOMAL PROTEIN L6/L9"/>
    <property type="match status" value="1"/>
</dbReference>
<proteinExistence type="predicted"/>
<dbReference type="Pfam" id="PF00347">
    <property type="entry name" value="Ribosomal_L6"/>
    <property type="match status" value="1"/>
</dbReference>
<dbReference type="InterPro" id="IPR000702">
    <property type="entry name" value="Ribosomal_uL6-like"/>
</dbReference>
<evidence type="ECO:0000313" key="4">
    <source>
        <dbReference type="EMBL" id="EQD57009.1"/>
    </source>
</evidence>
<evidence type="ECO:0000256" key="1">
    <source>
        <dbReference type="ARBA" id="ARBA00022980"/>
    </source>
</evidence>
<dbReference type="GO" id="GO:0022625">
    <property type="term" value="C:cytosolic large ribosomal subunit"/>
    <property type="evidence" value="ECO:0007669"/>
    <property type="project" value="TreeGrafter"/>
</dbReference>
<dbReference type="InterPro" id="IPR020040">
    <property type="entry name" value="Ribosomal_uL6_a/b-dom"/>
</dbReference>
<dbReference type="GO" id="GO:0003735">
    <property type="term" value="F:structural constituent of ribosome"/>
    <property type="evidence" value="ECO:0007669"/>
    <property type="project" value="InterPro"/>
</dbReference>
<sequence>MNVYTSKENKYTAGIKGTWASEIRKAIKGVQEGYTYTMKIDYTHFPTRVSVRGNIVVIENFLGERSARNAEIIGQTKVNVKGDKVTIHGIDKKDTWRNCCKHRT</sequence>
<comment type="caution">
    <text evidence="4">The sequence shown here is derived from an EMBL/GenBank/DDBJ whole genome shotgun (WGS) entry which is preliminary data.</text>
</comment>
<dbReference type="AlphaFoldDB" id="T1BV18"/>
<organism evidence="4">
    <name type="scientific">mine drainage metagenome</name>
    <dbReference type="NCBI Taxonomy" id="410659"/>
    <lineage>
        <taxon>unclassified sequences</taxon>
        <taxon>metagenomes</taxon>
        <taxon>ecological metagenomes</taxon>
    </lineage>
</organism>
<dbReference type="GO" id="GO:0019843">
    <property type="term" value="F:rRNA binding"/>
    <property type="evidence" value="ECO:0007669"/>
    <property type="project" value="InterPro"/>
</dbReference>
<feature type="domain" description="Large ribosomal subunit protein uL6 alpha-beta" evidence="3">
    <location>
        <begin position="45"/>
        <end position="102"/>
    </location>
</feature>
<name>T1BV18_9ZZZZ</name>
<feature type="non-terminal residue" evidence="4">
    <location>
        <position position="104"/>
    </location>
</feature>
<dbReference type="SUPFAM" id="SSF56053">
    <property type="entry name" value="Ribosomal protein L6"/>
    <property type="match status" value="1"/>
</dbReference>
<dbReference type="PANTHER" id="PTHR11655:SF16">
    <property type="entry name" value="60S RIBOSOMAL PROTEIN L9"/>
    <property type="match status" value="1"/>
</dbReference>
<protein>
    <submittedName>
        <fullName evidence="4">50S ribosomal protein L6P</fullName>
    </submittedName>
</protein>
<evidence type="ECO:0000256" key="2">
    <source>
        <dbReference type="ARBA" id="ARBA00023274"/>
    </source>
</evidence>
<evidence type="ECO:0000259" key="3">
    <source>
        <dbReference type="Pfam" id="PF00347"/>
    </source>
</evidence>
<reference evidence="4" key="2">
    <citation type="journal article" date="2014" name="ISME J.">
        <title>Microbial stratification in low pH oxic and suboxic macroscopic growths along an acid mine drainage.</title>
        <authorList>
            <person name="Mendez-Garcia C."/>
            <person name="Mesa V."/>
            <person name="Sprenger R.R."/>
            <person name="Richter M."/>
            <person name="Diez M.S."/>
            <person name="Solano J."/>
            <person name="Bargiela R."/>
            <person name="Golyshina O.V."/>
            <person name="Manteca A."/>
            <person name="Ramos J.L."/>
            <person name="Gallego J.R."/>
            <person name="Llorente I."/>
            <person name="Martins Dos Santos V.A."/>
            <person name="Jensen O.N."/>
            <person name="Pelaez A.I."/>
            <person name="Sanchez J."/>
            <person name="Ferrer M."/>
        </authorList>
    </citation>
    <scope>NUCLEOTIDE SEQUENCE</scope>
</reference>
<reference evidence="4" key="1">
    <citation type="submission" date="2013-08" db="EMBL/GenBank/DDBJ databases">
        <authorList>
            <person name="Mendez C."/>
            <person name="Richter M."/>
            <person name="Ferrer M."/>
            <person name="Sanchez J."/>
        </authorList>
    </citation>
    <scope>NUCLEOTIDE SEQUENCE</scope>
</reference>
<dbReference type="EMBL" id="AUZX01008072">
    <property type="protein sequence ID" value="EQD57009.1"/>
    <property type="molecule type" value="Genomic_DNA"/>
</dbReference>
<keyword evidence="2" id="KW-0687">Ribonucleoprotein</keyword>